<dbReference type="InterPro" id="IPR000531">
    <property type="entry name" value="Beta-barrel_TonB"/>
</dbReference>
<evidence type="ECO:0000313" key="12">
    <source>
        <dbReference type="EMBL" id="VDN62458.1"/>
    </source>
</evidence>
<evidence type="ECO:0000259" key="10">
    <source>
        <dbReference type="Pfam" id="PF00593"/>
    </source>
</evidence>
<gene>
    <name evidence="12" type="ORF">POT9AD_1471</name>
</gene>
<proteinExistence type="inferred from homology"/>
<feature type="domain" description="TonB-dependent receptor-like beta-barrel" evidence="10">
    <location>
        <begin position="356"/>
        <end position="790"/>
    </location>
</feature>
<keyword evidence="5 9" id="KW-0798">TonB box</keyword>
<reference evidence="12" key="1">
    <citation type="submission" date="2018-11" db="EMBL/GenBank/DDBJ databases">
        <authorList>
            <consortium name="Genoscope - CEA"/>
            <person name="William W."/>
        </authorList>
    </citation>
    <scope>NUCLEOTIDE SEQUENCE [LARGE SCALE GENOMIC DNA]</scope>
    <source>
        <strain evidence="12">T9AD</strain>
    </source>
</reference>
<feature type="domain" description="TonB-dependent receptor plug" evidence="11">
    <location>
        <begin position="53"/>
        <end position="157"/>
    </location>
</feature>
<evidence type="ECO:0000256" key="5">
    <source>
        <dbReference type="ARBA" id="ARBA00023077"/>
    </source>
</evidence>
<dbReference type="EMBL" id="LR130779">
    <property type="protein sequence ID" value="VDN62458.1"/>
    <property type="molecule type" value="Genomic_DNA"/>
</dbReference>
<dbReference type="NCBIfam" id="TIGR01782">
    <property type="entry name" value="TonB-Xanth-Caul"/>
    <property type="match status" value="1"/>
</dbReference>
<keyword evidence="7 8" id="KW-0998">Cell outer membrane</keyword>
<dbReference type="InterPro" id="IPR036942">
    <property type="entry name" value="Beta-barrel_TonB_sf"/>
</dbReference>
<dbReference type="SUPFAM" id="SSF56935">
    <property type="entry name" value="Porins"/>
    <property type="match status" value="1"/>
</dbReference>
<evidence type="ECO:0000256" key="8">
    <source>
        <dbReference type="PROSITE-ProRule" id="PRU01360"/>
    </source>
</evidence>
<organism evidence="12">
    <name type="scientific">Ectopseudomonas oleovorans</name>
    <name type="common">Pseudomonas oleovorans</name>
    <dbReference type="NCBI Taxonomy" id="301"/>
    <lineage>
        <taxon>Bacteria</taxon>
        <taxon>Pseudomonadati</taxon>
        <taxon>Pseudomonadota</taxon>
        <taxon>Gammaproteobacteria</taxon>
        <taxon>Pseudomonadales</taxon>
        <taxon>Pseudomonadaceae</taxon>
        <taxon>Ectopseudomonas</taxon>
    </lineage>
</organism>
<evidence type="ECO:0000256" key="2">
    <source>
        <dbReference type="ARBA" id="ARBA00022448"/>
    </source>
</evidence>
<comment type="similarity">
    <text evidence="8 9">Belongs to the TonB-dependent receptor family.</text>
</comment>
<dbReference type="InterPro" id="IPR039426">
    <property type="entry name" value="TonB-dep_rcpt-like"/>
</dbReference>
<comment type="subcellular location">
    <subcellularLocation>
        <location evidence="1 8">Cell outer membrane</location>
        <topology evidence="1 8">Multi-pass membrane protein</topology>
    </subcellularLocation>
</comment>
<dbReference type="InterPro" id="IPR037066">
    <property type="entry name" value="Plug_dom_sf"/>
</dbReference>
<dbReference type="InterPro" id="IPR010104">
    <property type="entry name" value="TonB_rcpt_bac"/>
</dbReference>
<dbReference type="Gene3D" id="2.170.130.10">
    <property type="entry name" value="TonB-dependent receptor, plug domain"/>
    <property type="match status" value="1"/>
</dbReference>
<keyword evidence="6 8" id="KW-0472">Membrane</keyword>
<dbReference type="PANTHER" id="PTHR40980:SF4">
    <property type="entry name" value="TONB-DEPENDENT RECEPTOR-LIKE BETA-BARREL DOMAIN-CONTAINING PROTEIN"/>
    <property type="match status" value="1"/>
</dbReference>
<dbReference type="Pfam" id="PF07715">
    <property type="entry name" value="Plug"/>
    <property type="match status" value="1"/>
</dbReference>
<keyword evidence="4 8" id="KW-0812">Transmembrane</keyword>
<evidence type="ECO:0000256" key="4">
    <source>
        <dbReference type="ARBA" id="ARBA00022692"/>
    </source>
</evidence>
<dbReference type="Pfam" id="PF00593">
    <property type="entry name" value="TonB_dep_Rec_b-barrel"/>
    <property type="match status" value="1"/>
</dbReference>
<dbReference type="GO" id="GO:0009279">
    <property type="term" value="C:cell outer membrane"/>
    <property type="evidence" value="ECO:0007669"/>
    <property type="project" value="UniProtKB-SubCell"/>
</dbReference>
<keyword evidence="3 8" id="KW-1134">Transmembrane beta strand</keyword>
<evidence type="ECO:0000259" key="11">
    <source>
        <dbReference type="Pfam" id="PF07715"/>
    </source>
</evidence>
<evidence type="ECO:0000256" key="3">
    <source>
        <dbReference type="ARBA" id="ARBA00022452"/>
    </source>
</evidence>
<keyword evidence="2 8" id="KW-0813">Transport</keyword>
<name>A0A653B1C0_ECTOL</name>
<dbReference type="PROSITE" id="PS52016">
    <property type="entry name" value="TONB_DEPENDENT_REC_3"/>
    <property type="match status" value="1"/>
</dbReference>
<dbReference type="AlphaFoldDB" id="A0A653B1C0"/>
<evidence type="ECO:0000256" key="1">
    <source>
        <dbReference type="ARBA" id="ARBA00004571"/>
    </source>
</evidence>
<dbReference type="InterPro" id="IPR012910">
    <property type="entry name" value="Plug_dom"/>
</dbReference>
<dbReference type="OrthoDB" id="8727862at2"/>
<dbReference type="PANTHER" id="PTHR40980">
    <property type="entry name" value="PLUG DOMAIN-CONTAINING PROTEIN"/>
    <property type="match status" value="1"/>
</dbReference>
<protein>
    <submittedName>
        <fullName evidence="12">TonB-dependent receptor</fullName>
    </submittedName>
</protein>
<sequence>MAKPFRHIRTAGFNVSLLAIAISAAPVWAEEAVERVEVIGQAASIDKALQEQKSADSIKSVVHADGVGQLPDDNAAEALQRIPGLSVERDQGEGRFVSVRGIAPDLNSVTINGTLVPAPEGDRRAVALDVLPAELVQSLSVVKSLTPDMDANSLGGTIEVESLSAFDHDGLFYTLSGEASHDTNVDKTSPKFSGAISDRFSLGEGTDNFGVAAAFSWQKRKFGSENVETGGAWDFDDGARLEEVEQRDYQITRERTGFGLNFDYQPDDYSNYYLRTLYSKFKDTETRNAAGIEFDDAQLSGERGDGEGWRELKSREDTQEIQSYVFGGERMIDLWTISGQAGYSQSTEKDPGGIAGAKFVGDFTGIGFDGTRKPHLVAGDAFYDPTAFELDEVEWEKVSGKDKEKNIRLDLARDYDLAGNAAQVKFGGKLSRRDKTSDTEVWVYDDFTGVGLDGLQSGSVDYSLGRFGNGISAGAIKNLIGGLDRSQFYDEENSRINDFDMREDINAAYLMNTLDVDDWRFIAGLRYEGTEFEAKGTGLRDGVYEDSQSRNRYDHWLPGLHARYQLSPSTAIRAAWTNSVVRPTFGQLAPGFAIDGADASFGNPDLKPLESMNLDLGIEHYMGRAGVVSGFLFYKDIDNFIYNTDLAGSGEWIGFDEALTFDNGSSAKLYGVELAYSQKFDWLPAPWNGLLLGANLTLSQSDASIEGQGAKRSIDLPNQSDTVGNFMLGWEDERFNLRLAANYKSSYLYEIGAVEDKRHDLYVDDQVFVDIKAGYFITPELQLTLEAQNITDESYYVYTGSRRYNAQYEEYGPTYKIGLTLTHF</sequence>
<accession>A0A653B1C0</accession>
<evidence type="ECO:0000256" key="7">
    <source>
        <dbReference type="ARBA" id="ARBA00023237"/>
    </source>
</evidence>
<evidence type="ECO:0000256" key="9">
    <source>
        <dbReference type="RuleBase" id="RU003357"/>
    </source>
</evidence>
<dbReference type="Gene3D" id="2.40.170.20">
    <property type="entry name" value="TonB-dependent receptor, beta-barrel domain"/>
    <property type="match status" value="1"/>
</dbReference>
<dbReference type="CDD" id="cd01347">
    <property type="entry name" value="ligand_gated_channel"/>
    <property type="match status" value="1"/>
</dbReference>
<keyword evidence="12" id="KW-0675">Receptor</keyword>
<evidence type="ECO:0000256" key="6">
    <source>
        <dbReference type="ARBA" id="ARBA00023136"/>
    </source>
</evidence>